<evidence type="ECO:0000256" key="3">
    <source>
        <dbReference type="ARBA" id="ARBA00006958"/>
    </source>
</evidence>
<dbReference type="GO" id="GO:0046872">
    <property type="term" value="F:metal ion binding"/>
    <property type="evidence" value="ECO:0007669"/>
    <property type="project" value="UniProtKB-KW"/>
</dbReference>
<keyword evidence="6" id="KW-0378">Hydrolase</keyword>
<gene>
    <name evidence="9" type="ORF">GH714_010022</name>
</gene>
<evidence type="ECO:0000256" key="4">
    <source>
        <dbReference type="ARBA" id="ARBA00022722"/>
    </source>
</evidence>
<comment type="cofactor">
    <cofactor evidence="1">
        <name>a divalent metal cation</name>
        <dbReference type="ChEBI" id="CHEBI:60240"/>
    </cofactor>
</comment>
<reference evidence="9 10" key="1">
    <citation type="journal article" date="2020" name="Mol. Plant">
        <title>The Chromosome-Based Rubber Tree Genome Provides New Insights into Spurge Genome Evolution and Rubber Biosynthesis.</title>
        <authorList>
            <person name="Liu J."/>
            <person name="Shi C."/>
            <person name="Shi C.C."/>
            <person name="Li W."/>
            <person name="Zhang Q.J."/>
            <person name="Zhang Y."/>
            <person name="Li K."/>
            <person name="Lu H.F."/>
            <person name="Shi C."/>
            <person name="Zhu S.T."/>
            <person name="Xiao Z.Y."/>
            <person name="Nan H."/>
            <person name="Yue Y."/>
            <person name="Zhu X.G."/>
            <person name="Wu Y."/>
            <person name="Hong X.N."/>
            <person name="Fan G.Y."/>
            <person name="Tong Y."/>
            <person name="Zhang D."/>
            <person name="Mao C.L."/>
            <person name="Liu Y.L."/>
            <person name="Hao S.J."/>
            <person name="Liu W.Q."/>
            <person name="Lv M.Q."/>
            <person name="Zhang H.B."/>
            <person name="Liu Y."/>
            <person name="Hu-Tang G.R."/>
            <person name="Wang J.P."/>
            <person name="Wang J.H."/>
            <person name="Sun Y.H."/>
            <person name="Ni S.B."/>
            <person name="Chen W.B."/>
            <person name="Zhang X.C."/>
            <person name="Jiao Y.N."/>
            <person name="Eichler E.E."/>
            <person name="Li G.H."/>
            <person name="Liu X."/>
            <person name="Gao L.Z."/>
        </authorList>
    </citation>
    <scope>NUCLEOTIDE SEQUENCE [LARGE SCALE GENOMIC DNA]</scope>
    <source>
        <strain evidence="10">cv. GT1</strain>
        <tissue evidence="9">Leaf</tissue>
    </source>
</reference>
<evidence type="ECO:0000313" key="9">
    <source>
        <dbReference type="EMBL" id="KAF2318677.1"/>
    </source>
</evidence>
<evidence type="ECO:0000256" key="2">
    <source>
        <dbReference type="ARBA" id="ARBA00004123"/>
    </source>
</evidence>
<protein>
    <recommendedName>
        <fullName evidence="8">DDE Tnp4 domain-containing protein</fullName>
    </recommendedName>
</protein>
<dbReference type="AlphaFoldDB" id="A0A6A6MZX2"/>
<dbReference type="InterPro" id="IPR045249">
    <property type="entry name" value="HARBI1-like"/>
</dbReference>
<sequence>MGPIRGFKRRKKAEKKVDQNVLDAALSSLQPQPNSLWIGGMISLRGLLAINFTGSDGKPLSPNDQVAIALRRLSSGESLSNIGDSFGINQSTVSHITWRFVEAMEERGLHHLRWPTTEAEIEEIKSKFEKMHGLPNCCGVIDTTHIVMTLPTVDHSNDVWIDREKNHSMVLQAIVDPDMRFRDVIVGYPGSLSDALVLQNSSFFKLSEEGKRLNGKKIELMEGTELGEYIIGDAGFPLLPWLLTPFQDALPDHRAEFNKQHAATRAVAEIALARLKEMWRIIHGVMWLPDKNRLPRIVFVCCLLHNIVIDMEDKVFSEMPMSLHHDKDYRQQICESASETGIDIREKLSSTYLVNCHLEKGSALPYNLTAPSLHDNARAYDVAAEAGRLQAEVWDIGSKR</sequence>
<evidence type="ECO:0000313" key="10">
    <source>
        <dbReference type="Proteomes" id="UP000467840"/>
    </source>
</evidence>
<keyword evidence="10" id="KW-1185">Reference proteome</keyword>
<comment type="caution">
    <text evidence="9">The sequence shown here is derived from an EMBL/GenBank/DDBJ whole genome shotgun (WGS) entry which is preliminary data.</text>
</comment>
<dbReference type="GO" id="GO:0016787">
    <property type="term" value="F:hydrolase activity"/>
    <property type="evidence" value="ECO:0007669"/>
    <property type="project" value="UniProtKB-KW"/>
</dbReference>
<dbReference type="GO" id="GO:0005634">
    <property type="term" value="C:nucleus"/>
    <property type="evidence" value="ECO:0007669"/>
    <property type="project" value="UniProtKB-SubCell"/>
</dbReference>
<evidence type="ECO:0000256" key="5">
    <source>
        <dbReference type="ARBA" id="ARBA00022723"/>
    </source>
</evidence>
<comment type="subcellular location">
    <subcellularLocation>
        <location evidence="2">Nucleus</location>
    </subcellularLocation>
</comment>
<dbReference type="InterPro" id="IPR027806">
    <property type="entry name" value="HARBI1_dom"/>
</dbReference>
<dbReference type="EMBL" id="JAAGAX010000003">
    <property type="protein sequence ID" value="KAF2318677.1"/>
    <property type="molecule type" value="Genomic_DNA"/>
</dbReference>
<evidence type="ECO:0000256" key="6">
    <source>
        <dbReference type="ARBA" id="ARBA00022801"/>
    </source>
</evidence>
<proteinExistence type="inferred from homology"/>
<organism evidence="9 10">
    <name type="scientific">Hevea brasiliensis</name>
    <name type="common">Para rubber tree</name>
    <name type="synonym">Siphonia brasiliensis</name>
    <dbReference type="NCBI Taxonomy" id="3981"/>
    <lineage>
        <taxon>Eukaryota</taxon>
        <taxon>Viridiplantae</taxon>
        <taxon>Streptophyta</taxon>
        <taxon>Embryophyta</taxon>
        <taxon>Tracheophyta</taxon>
        <taxon>Spermatophyta</taxon>
        <taxon>Magnoliopsida</taxon>
        <taxon>eudicotyledons</taxon>
        <taxon>Gunneridae</taxon>
        <taxon>Pentapetalae</taxon>
        <taxon>rosids</taxon>
        <taxon>fabids</taxon>
        <taxon>Malpighiales</taxon>
        <taxon>Euphorbiaceae</taxon>
        <taxon>Crotonoideae</taxon>
        <taxon>Micrandreae</taxon>
        <taxon>Hevea</taxon>
    </lineage>
</organism>
<dbReference type="PANTHER" id="PTHR22930:SF291">
    <property type="entry name" value="EXPRESSED PROTEIN"/>
    <property type="match status" value="1"/>
</dbReference>
<dbReference type="Pfam" id="PF13359">
    <property type="entry name" value="DDE_Tnp_4"/>
    <property type="match status" value="1"/>
</dbReference>
<keyword evidence="7" id="KW-0539">Nucleus</keyword>
<dbReference type="PANTHER" id="PTHR22930">
    <property type="match status" value="1"/>
</dbReference>
<evidence type="ECO:0000256" key="7">
    <source>
        <dbReference type="ARBA" id="ARBA00023242"/>
    </source>
</evidence>
<comment type="similarity">
    <text evidence="3">Belongs to the HARBI1 family.</text>
</comment>
<evidence type="ECO:0000259" key="8">
    <source>
        <dbReference type="Pfam" id="PF13359"/>
    </source>
</evidence>
<keyword evidence="4" id="KW-0540">Nuclease</keyword>
<name>A0A6A6MZX2_HEVBR</name>
<feature type="domain" description="DDE Tnp4" evidence="8">
    <location>
        <begin position="141"/>
        <end position="306"/>
    </location>
</feature>
<dbReference type="GO" id="GO:0004518">
    <property type="term" value="F:nuclease activity"/>
    <property type="evidence" value="ECO:0007669"/>
    <property type="project" value="UniProtKB-KW"/>
</dbReference>
<accession>A0A6A6MZX2</accession>
<evidence type="ECO:0000256" key="1">
    <source>
        <dbReference type="ARBA" id="ARBA00001968"/>
    </source>
</evidence>
<keyword evidence="5" id="KW-0479">Metal-binding</keyword>
<dbReference type="Proteomes" id="UP000467840">
    <property type="component" value="Chromosome 10"/>
</dbReference>